<name>A0A6A3Q139_9STRA</name>
<dbReference type="Proteomes" id="UP000460718">
    <property type="component" value="Unassembled WGS sequence"/>
</dbReference>
<gene>
    <name evidence="3" type="ORF">PF007_g28367</name>
    <name evidence="2" type="ORF">PF011_g15243</name>
</gene>
<organism evidence="3 4">
    <name type="scientific">Phytophthora fragariae</name>
    <dbReference type="NCBI Taxonomy" id="53985"/>
    <lineage>
        <taxon>Eukaryota</taxon>
        <taxon>Sar</taxon>
        <taxon>Stramenopiles</taxon>
        <taxon>Oomycota</taxon>
        <taxon>Peronosporomycetes</taxon>
        <taxon>Peronosporales</taxon>
        <taxon>Peronosporaceae</taxon>
        <taxon>Phytophthora</taxon>
    </lineage>
</organism>
<comment type="caution">
    <text evidence="3">The sequence shown here is derived from an EMBL/GenBank/DDBJ whole genome shotgun (WGS) entry which is preliminary data.</text>
</comment>
<evidence type="ECO:0000256" key="1">
    <source>
        <dbReference type="SAM" id="MobiDB-lite"/>
    </source>
</evidence>
<protein>
    <submittedName>
        <fullName evidence="3">Uncharacterized protein</fullName>
    </submittedName>
</protein>
<evidence type="ECO:0000313" key="4">
    <source>
        <dbReference type="Proteomes" id="UP000441208"/>
    </source>
</evidence>
<feature type="compositionally biased region" description="Acidic residues" evidence="1">
    <location>
        <begin position="72"/>
        <end position="83"/>
    </location>
</feature>
<evidence type="ECO:0000313" key="5">
    <source>
        <dbReference type="Proteomes" id="UP000460718"/>
    </source>
</evidence>
<evidence type="ECO:0000313" key="2">
    <source>
        <dbReference type="EMBL" id="KAE8997992.1"/>
    </source>
</evidence>
<dbReference type="Proteomes" id="UP000441208">
    <property type="component" value="Unassembled WGS sequence"/>
</dbReference>
<dbReference type="EMBL" id="QXFZ01003877">
    <property type="protein sequence ID" value="KAE9066645.1"/>
    <property type="molecule type" value="Genomic_DNA"/>
</dbReference>
<proteinExistence type="predicted"/>
<evidence type="ECO:0000313" key="3">
    <source>
        <dbReference type="EMBL" id="KAE9066645.1"/>
    </source>
</evidence>
<accession>A0A6A3Q139</accession>
<feature type="region of interest" description="Disordered" evidence="1">
    <location>
        <begin position="54"/>
        <end position="92"/>
    </location>
</feature>
<reference evidence="3 4" key="1">
    <citation type="submission" date="2018-08" db="EMBL/GenBank/DDBJ databases">
        <title>Genomic investigation of the strawberry pathogen Phytophthora fragariae indicates pathogenicity is determined by transcriptional variation in three key races.</title>
        <authorList>
            <person name="Adams T.M."/>
            <person name="Armitage A.D."/>
            <person name="Sobczyk M.K."/>
            <person name="Bates H.J."/>
            <person name="Dunwell J.M."/>
            <person name="Nellist C.F."/>
            <person name="Harrison R.J."/>
        </authorList>
    </citation>
    <scope>NUCLEOTIDE SEQUENCE [LARGE SCALE GENOMIC DNA]</scope>
    <source>
        <strain evidence="3 4">NOV-71</strain>
        <strain evidence="2 5">SCRP245</strain>
    </source>
</reference>
<dbReference type="EMBL" id="QXFW01001026">
    <property type="protein sequence ID" value="KAE8997992.1"/>
    <property type="molecule type" value="Genomic_DNA"/>
</dbReference>
<dbReference type="AlphaFoldDB" id="A0A6A3Q139"/>
<sequence>MQPGTLGPCSPRLIVGVRRLGTEERRVLSSARRSCSCRAESVAAEEACAAAREEAAVSATVEGRRLRRKGEELDDEAGADPDGPEGRDGEPE</sequence>